<dbReference type="PROSITE" id="PS50045">
    <property type="entry name" value="SIGMA54_INTERACT_4"/>
    <property type="match status" value="1"/>
</dbReference>
<keyword evidence="11" id="KW-1185">Reference proteome</keyword>
<dbReference type="InterPro" id="IPR025943">
    <property type="entry name" value="Sigma_54_int_dom_ATP-bd_2"/>
</dbReference>
<dbReference type="EMBL" id="AP022853">
    <property type="protein sequence ID" value="BCB27931.1"/>
    <property type="molecule type" value="Genomic_DNA"/>
</dbReference>
<dbReference type="SMART" id="SM00382">
    <property type="entry name" value="AAA"/>
    <property type="match status" value="1"/>
</dbReference>
<dbReference type="Pfam" id="PF00158">
    <property type="entry name" value="Sigma54_activat"/>
    <property type="match status" value="1"/>
</dbReference>
<organism evidence="10 11">
    <name type="scientific">Sulfurimicrobium lacus</name>
    <dbReference type="NCBI Taxonomy" id="2715678"/>
    <lineage>
        <taxon>Bacteria</taxon>
        <taxon>Pseudomonadati</taxon>
        <taxon>Pseudomonadota</taxon>
        <taxon>Betaproteobacteria</taxon>
        <taxon>Nitrosomonadales</taxon>
        <taxon>Sulfuricellaceae</taxon>
        <taxon>Sulfurimicrobium</taxon>
    </lineage>
</organism>
<evidence type="ECO:0000313" key="11">
    <source>
        <dbReference type="Proteomes" id="UP000502260"/>
    </source>
</evidence>
<dbReference type="InterPro" id="IPR002078">
    <property type="entry name" value="Sigma_54_int"/>
</dbReference>
<dbReference type="SUPFAM" id="SSF52540">
    <property type="entry name" value="P-loop containing nucleoside triphosphate hydrolases"/>
    <property type="match status" value="1"/>
</dbReference>
<dbReference type="InterPro" id="IPR002197">
    <property type="entry name" value="HTH_Fis"/>
</dbReference>
<evidence type="ECO:0000256" key="2">
    <source>
        <dbReference type="ARBA" id="ARBA00022840"/>
    </source>
</evidence>
<evidence type="ECO:0000259" key="9">
    <source>
        <dbReference type="PROSITE" id="PS50110"/>
    </source>
</evidence>
<dbReference type="PANTHER" id="PTHR32071">
    <property type="entry name" value="TRANSCRIPTIONAL REGULATORY PROTEIN"/>
    <property type="match status" value="1"/>
</dbReference>
<dbReference type="Pfam" id="PF25601">
    <property type="entry name" value="AAA_lid_14"/>
    <property type="match status" value="1"/>
</dbReference>
<keyword evidence="2" id="KW-0067">ATP-binding</keyword>
<dbReference type="Gene3D" id="3.40.50.300">
    <property type="entry name" value="P-loop containing nucleotide triphosphate hydrolases"/>
    <property type="match status" value="1"/>
</dbReference>
<dbReference type="Gene3D" id="3.40.50.2300">
    <property type="match status" value="1"/>
</dbReference>
<evidence type="ECO:0000256" key="7">
    <source>
        <dbReference type="SAM" id="Coils"/>
    </source>
</evidence>
<evidence type="ECO:0000256" key="3">
    <source>
        <dbReference type="ARBA" id="ARBA00023015"/>
    </source>
</evidence>
<accession>A0A6F8VFK2</accession>
<dbReference type="Proteomes" id="UP000502260">
    <property type="component" value="Chromosome"/>
</dbReference>
<protein>
    <submittedName>
        <fullName evidence="10">Sigma-54-dependent Fis family transcriptional regulator</fullName>
    </submittedName>
</protein>
<dbReference type="GO" id="GO:0006355">
    <property type="term" value="P:regulation of DNA-templated transcription"/>
    <property type="evidence" value="ECO:0007669"/>
    <property type="project" value="InterPro"/>
</dbReference>
<dbReference type="GO" id="GO:0005524">
    <property type="term" value="F:ATP binding"/>
    <property type="evidence" value="ECO:0007669"/>
    <property type="project" value="UniProtKB-KW"/>
</dbReference>
<dbReference type="Pfam" id="PF00072">
    <property type="entry name" value="Response_reg"/>
    <property type="match status" value="1"/>
</dbReference>
<dbReference type="InterPro" id="IPR011006">
    <property type="entry name" value="CheY-like_superfamily"/>
</dbReference>
<dbReference type="PROSITE" id="PS00688">
    <property type="entry name" value="SIGMA54_INTERACT_3"/>
    <property type="match status" value="1"/>
</dbReference>
<evidence type="ECO:0000313" key="10">
    <source>
        <dbReference type="EMBL" id="BCB27931.1"/>
    </source>
</evidence>
<dbReference type="GO" id="GO:0043565">
    <property type="term" value="F:sequence-specific DNA binding"/>
    <property type="evidence" value="ECO:0007669"/>
    <property type="project" value="InterPro"/>
</dbReference>
<dbReference type="AlphaFoldDB" id="A0A6F8VFK2"/>
<dbReference type="PRINTS" id="PR01590">
    <property type="entry name" value="HTHFIS"/>
</dbReference>
<dbReference type="RefSeq" id="WP_173066451.1">
    <property type="nucleotide sequence ID" value="NZ_AP022853.1"/>
</dbReference>
<dbReference type="KEGG" id="slac:SKTS_28170"/>
<dbReference type="InterPro" id="IPR003593">
    <property type="entry name" value="AAA+_ATPase"/>
</dbReference>
<dbReference type="InterPro" id="IPR025662">
    <property type="entry name" value="Sigma_54_int_dom_ATP-bd_1"/>
</dbReference>
<gene>
    <name evidence="10" type="ORF">SKTS_28170</name>
</gene>
<dbReference type="Pfam" id="PF02954">
    <property type="entry name" value="HTH_8"/>
    <property type="match status" value="1"/>
</dbReference>
<evidence type="ECO:0000259" key="8">
    <source>
        <dbReference type="PROSITE" id="PS50045"/>
    </source>
</evidence>
<evidence type="ECO:0000256" key="1">
    <source>
        <dbReference type="ARBA" id="ARBA00022741"/>
    </source>
</evidence>
<dbReference type="PANTHER" id="PTHR32071:SF119">
    <property type="entry name" value="SIGMA L-DEPENDENT TRANSCRIPTIONAL REGULATOR YPLP-RELATED"/>
    <property type="match status" value="1"/>
</dbReference>
<feature type="modified residue" description="4-aspartylphosphate" evidence="6">
    <location>
        <position position="55"/>
    </location>
</feature>
<keyword evidence="5" id="KW-0804">Transcription</keyword>
<dbReference type="SUPFAM" id="SSF52172">
    <property type="entry name" value="CheY-like"/>
    <property type="match status" value="1"/>
</dbReference>
<dbReference type="InterPro" id="IPR058031">
    <property type="entry name" value="AAA_lid_NorR"/>
</dbReference>
<dbReference type="Gene3D" id="1.10.8.60">
    <property type="match status" value="1"/>
</dbReference>
<dbReference type="PROSITE" id="PS50110">
    <property type="entry name" value="RESPONSE_REGULATORY"/>
    <property type="match status" value="1"/>
</dbReference>
<dbReference type="PROSITE" id="PS00676">
    <property type="entry name" value="SIGMA54_INTERACT_2"/>
    <property type="match status" value="1"/>
</dbReference>
<keyword evidence="3" id="KW-0805">Transcription regulation</keyword>
<feature type="domain" description="Response regulatory" evidence="9">
    <location>
        <begin position="6"/>
        <end position="120"/>
    </location>
</feature>
<dbReference type="CDD" id="cd00009">
    <property type="entry name" value="AAA"/>
    <property type="match status" value="1"/>
</dbReference>
<evidence type="ECO:0000256" key="4">
    <source>
        <dbReference type="ARBA" id="ARBA00023125"/>
    </source>
</evidence>
<dbReference type="SUPFAM" id="SSF46689">
    <property type="entry name" value="Homeodomain-like"/>
    <property type="match status" value="1"/>
</dbReference>
<keyword evidence="4" id="KW-0238">DNA-binding</keyword>
<keyword evidence="6" id="KW-0597">Phosphoprotein</keyword>
<proteinExistence type="predicted"/>
<keyword evidence="1" id="KW-0547">Nucleotide-binding</keyword>
<dbReference type="InterPro" id="IPR001789">
    <property type="entry name" value="Sig_transdc_resp-reg_receiver"/>
</dbReference>
<dbReference type="FunFam" id="3.40.50.300:FF:000006">
    <property type="entry name" value="DNA-binding transcriptional regulator NtrC"/>
    <property type="match status" value="1"/>
</dbReference>
<evidence type="ECO:0000256" key="5">
    <source>
        <dbReference type="ARBA" id="ARBA00023163"/>
    </source>
</evidence>
<sequence length="460" mass="51322">MQSKGRLLIVEDEKIALKNLVHVMTKEGYDVAGTQSGATALGWIESQSFDVVLTDLRMEKVDGMQVLKKCRERSPDTEVIMITGHATPESAVEAMKSGAFFYIAKPFRLDDVRKVVREALEKNLLKRENRQLREQIEGYEGKVKIITQDPAMLKVLEMARQVAPTDCNVLITGESGTGKELFARYLHYNSGRADGPFVAVNCGAFGEELLSNELFGHEKGAFTGALTLKKGLIESAQGGTLFLDEITEMSPAMQVKLLRVIQEREVLHLGGTAPVKTDARYIAATNRDIETVTRDGSLRQDLFFRLNVVNLHIPPLCERKGDVAPLSYYFLKKFSVLMKKEVNDISPEAISVLENHDFPGNVRELENIIERGVAINTGQTIELAHLPEKLREASAQMFRKKEGRVPSLEAQEKAYIRWVLNEAGGNQTVAAQMLGINRVSLWRKLKSYEMDDGTLLDGTP</sequence>
<feature type="coiled-coil region" evidence="7">
    <location>
        <begin position="115"/>
        <end position="149"/>
    </location>
</feature>
<dbReference type="Gene3D" id="1.10.10.60">
    <property type="entry name" value="Homeodomain-like"/>
    <property type="match status" value="1"/>
</dbReference>
<evidence type="ECO:0000256" key="6">
    <source>
        <dbReference type="PROSITE-ProRule" id="PRU00169"/>
    </source>
</evidence>
<dbReference type="GO" id="GO:0000160">
    <property type="term" value="P:phosphorelay signal transduction system"/>
    <property type="evidence" value="ECO:0007669"/>
    <property type="project" value="InterPro"/>
</dbReference>
<dbReference type="InterPro" id="IPR027417">
    <property type="entry name" value="P-loop_NTPase"/>
</dbReference>
<dbReference type="InterPro" id="IPR025944">
    <property type="entry name" value="Sigma_54_int_dom_CS"/>
</dbReference>
<dbReference type="InterPro" id="IPR009057">
    <property type="entry name" value="Homeodomain-like_sf"/>
</dbReference>
<dbReference type="PROSITE" id="PS00675">
    <property type="entry name" value="SIGMA54_INTERACT_1"/>
    <property type="match status" value="1"/>
</dbReference>
<reference evidence="11" key="1">
    <citation type="submission" date="2020-03" db="EMBL/GenBank/DDBJ databases">
        <title>Complete genome sequence of sulfur-oxidizing bacterium skT11.</title>
        <authorList>
            <person name="Kanda M."/>
            <person name="Kojima H."/>
            <person name="Fukui M."/>
        </authorList>
    </citation>
    <scope>NUCLEOTIDE SEQUENCE [LARGE SCALE GENOMIC DNA]</scope>
    <source>
        <strain evidence="11">skT11</strain>
    </source>
</reference>
<name>A0A6F8VFK2_9PROT</name>
<dbReference type="SMART" id="SM00448">
    <property type="entry name" value="REC"/>
    <property type="match status" value="1"/>
</dbReference>
<feature type="domain" description="Sigma-54 factor interaction" evidence="8">
    <location>
        <begin position="145"/>
        <end position="374"/>
    </location>
</feature>
<keyword evidence="7" id="KW-0175">Coiled coil</keyword>